<sequence>NDLLLPELQYTSVDQSNQIETKDDRSEATTDSDDSGAIIRLIISGTSFLSWISLEKSLEYYGKKNGKTEQKIYINKLIEEHNHSLTPYREEFAPSLQRLSQNILDEIKFMIQKCEYNARQQRWYLVNKFPGVNIYSKNLYNAIRHYKTPTASKINQDATLMLEYLIFKQRKDPN</sequence>
<organism evidence="1 2">
    <name type="scientific">Racocetra persica</name>
    <dbReference type="NCBI Taxonomy" id="160502"/>
    <lineage>
        <taxon>Eukaryota</taxon>
        <taxon>Fungi</taxon>
        <taxon>Fungi incertae sedis</taxon>
        <taxon>Mucoromycota</taxon>
        <taxon>Glomeromycotina</taxon>
        <taxon>Glomeromycetes</taxon>
        <taxon>Diversisporales</taxon>
        <taxon>Gigasporaceae</taxon>
        <taxon>Racocetra</taxon>
    </lineage>
</organism>
<protein>
    <submittedName>
        <fullName evidence="1">22819_t:CDS:1</fullName>
    </submittedName>
</protein>
<evidence type="ECO:0000313" key="1">
    <source>
        <dbReference type="EMBL" id="CAG8682435.1"/>
    </source>
</evidence>
<dbReference type="EMBL" id="CAJVQC010017134">
    <property type="protein sequence ID" value="CAG8682435.1"/>
    <property type="molecule type" value="Genomic_DNA"/>
</dbReference>
<dbReference type="Proteomes" id="UP000789920">
    <property type="component" value="Unassembled WGS sequence"/>
</dbReference>
<keyword evidence="2" id="KW-1185">Reference proteome</keyword>
<comment type="caution">
    <text evidence="1">The sequence shown here is derived from an EMBL/GenBank/DDBJ whole genome shotgun (WGS) entry which is preliminary data.</text>
</comment>
<evidence type="ECO:0000313" key="2">
    <source>
        <dbReference type="Proteomes" id="UP000789920"/>
    </source>
</evidence>
<feature type="non-terminal residue" evidence="1">
    <location>
        <position position="1"/>
    </location>
</feature>
<gene>
    <name evidence="1" type="ORF">RPERSI_LOCUS9176</name>
</gene>
<reference evidence="1" key="1">
    <citation type="submission" date="2021-06" db="EMBL/GenBank/DDBJ databases">
        <authorList>
            <person name="Kallberg Y."/>
            <person name="Tangrot J."/>
            <person name="Rosling A."/>
        </authorList>
    </citation>
    <scope>NUCLEOTIDE SEQUENCE</scope>
    <source>
        <strain evidence="1">MA461A</strain>
    </source>
</reference>
<proteinExistence type="predicted"/>
<name>A0ACA9NZC6_9GLOM</name>
<accession>A0ACA9NZC6</accession>